<dbReference type="EMBL" id="JASDAP010000008">
    <property type="protein sequence ID" value="KAK1898390.1"/>
    <property type="molecule type" value="Genomic_DNA"/>
</dbReference>
<dbReference type="Proteomes" id="UP001228049">
    <property type="component" value="Unassembled WGS sequence"/>
</dbReference>
<evidence type="ECO:0000313" key="2">
    <source>
        <dbReference type="Proteomes" id="UP001228049"/>
    </source>
</evidence>
<gene>
    <name evidence="1" type="ORF">KUDE01_017914</name>
</gene>
<evidence type="ECO:0000313" key="1">
    <source>
        <dbReference type="EMBL" id="KAK1898390.1"/>
    </source>
</evidence>
<accession>A0AAD9C9P5</accession>
<name>A0AAD9C9P5_DISEL</name>
<reference evidence="1" key="1">
    <citation type="submission" date="2023-04" db="EMBL/GenBank/DDBJ databases">
        <title>Chromosome-level genome of Chaenocephalus aceratus.</title>
        <authorList>
            <person name="Park H."/>
        </authorList>
    </citation>
    <scope>NUCLEOTIDE SEQUENCE</scope>
    <source>
        <strain evidence="1">DE</strain>
        <tissue evidence="1">Muscle</tissue>
    </source>
</reference>
<protein>
    <submittedName>
        <fullName evidence="1">GDSL esterase/lipase</fullName>
    </submittedName>
</protein>
<organism evidence="1 2">
    <name type="scientific">Dissostichus eleginoides</name>
    <name type="common">Patagonian toothfish</name>
    <name type="synonym">Dissostichus amissus</name>
    <dbReference type="NCBI Taxonomy" id="100907"/>
    <lineage>
        <taxon>Eukaryota</taxon>
        <taxon>Metazoa</taxon>
        <taxon>Chordata</taxon>
        <taxon>Craniata</taxon>
        <taxon>Vertebrata</taxon>
        <taxon>Euteleostomi</taxon>
        <taxon>Actinopterygii</taxon>
        <taxon>Neopterygii</taxon>
        <taxon>Teleostei</taxon>
        <taxon>Neoteleostei</taxon>
        <taxon>Acanthomorphata</taxon>
        <taxon>Eupercaria</taxon>
        <taxon>Perciformes</taxon>
        <taxon>Notothenioidei</taxon>
        <taxon>Nototheniidae</taxon>
        <taxon>Dissostichus</taxon>
    </lineage>
</organism>
<keyword evidence="2" id="KW-1185">Reference proteome</keyword>
<sequence>MHRENVTFVFQCKFAYLIVKGARERREVVSKERGPKGSLENPLLPCSASLLCDTNPSNSGIASPFSGCFSQLNDVSQGMGAENSAHSDSFATVEMICIPRGRQTPQPSDASLRSRGVGLSTKNVTFFCRS</sequence>
<dbReference type="AlphaFoldDB" id="A0AAD9C9P5"/>
<proteinExistence type="predicted"/>
<comment type="caution">
    <text evidence="1">The sequence shown here is derived from an EMBL/GenBank/DDBJ whole genome shotgun (WGS) entry which is preliminary data.</text>
</comment>